<protein>
    <submittedName>
        <fullName evidence="6">Uncharacterized protein</fullName>
    </submittedName>
</protein>
<dbReference type="Pfam" id="PF22780">
    <property type="entry name" value="HI0933_like_1st"/>
    <property type="match status" value="1"/>
</dbReference>
<evidence type="ECO:0000256" key="1">
    <source>
        <dbReference type="ARBA" id="ARBA00001974"/>
    </source>
</evidence>
<keyword evidence="3" id="KW-0274">FAD</keyword>
<dbReference type="SUPFAM" id="SSF160996">
    <property type="entry name" value="HI0933 insert domain-like"/>
    <property type="match status" value="1"/>
</dbReference>
<name>I0GSB3_SELRL</name>
<evidence type="ECO:0000256" key="2">
    <source>
        <dbReference type="ARBA" id="ARBA00022630"/>
    </source>
</evidence>
<dbReference type="RefSeq" id="WP_014425081.1">
    <property type="nucleotide sequence ID" value="NC_017068.1"/>
</dbReference>
<feature type="domain" description="RsdA/BaiN/AoA(So)-like Rossmann fold-like" evidence="4">
    <location>
        <begin position="3"/>
        <end position="407"/>
    </location>
</feature>
<dbReference type="PANTHER" id="PTHR42887">
    <property type="entry name" value="OS12G0638800 PROTEIN"/>
    <property type="match status" value="1"/>
</dbReference>
<gene>
    <name evidence="6" type="ordered locus">SELR_19420</name>
</gene>
<dbReference type="OrthoDB" id="9773233at2"/>
<dbReference type="InterPro" id="IPR057661">
    <property type="entry name" value="RsdA/BaiN/AoA(So)_Rossmann"/>
</dbReference>
<dbReference type="Pfam" id="PF03486">
    <property type="entry name" value="HI0933_like"/>
    <property type="match status" value="1"/>
</dbReference>
<dbReference type="InterPro" id="IPR004792">
    <property type="entry name" value="BaiN-like"/>
</dbReference>
<feature type="domain" description="RsdA/BaiN/AoA(So)-like insert" evidence="5">
    <location>
        <begin position="191"/>
        <end position="354"/>
    </location>
</feature>
<dbReference type="Gene3D" id="2.40.30.10">
    <property type="entry name" value="Translation factors"/>
    <property type="match status" value="1"/>
</dbReference>
<reference evidence="6 7" key="1">
    <citation type="submission" date="2011-10" db="EMBL/GenBank/DDBJ databases">
        <title>Whole genome sequence of Selenomonas ruminantium subsp. lactilytica TAM6421.</title>
        <authorList>
            <person name="Oguchi A."/>
            <person name="Ankai A."/>
            <person name="Kaneko J."/>
            <person name="Yamada-Narita S."/>
            <person name="Fukui S."/>
            <person name="Takahashi M."/>
            <person name="Onodera T."/>
            <person name="Kojima S."/>
            <person name="Fushimi T."/>
            <person name="Abe N."/>
            <person name="Kamio Y."/>
            <person name="Yamazaki S."/>
            <person name="Fujita N."/>
        </authorList>
    </citation>
    <scope>NUCLEOTIDE SEQUENCE [LARGE SCALE GENOMIC DNA]</scope>
    <source>
        <strain evidence="7">NBRC 103574 / TAM6421</strain>
    </source>
</reference>
<comment type="cofactor">
    <cofactor evidence="1">
        <name>FAD</name>
        <dbReference type="ChEBI" id="CHEBI:57692"/>
    </cofactor>
</comment>
<dbReference type="eggNOG" id="COG2081">
    <property type="taxonomic scope" value="Bacteria"/>
</dbReference>
<evidence type="ECO:0000313" key="6">
    <source>
        <dbReference type="EMBL" id="BAL83650.1"/>
    </source>
</evidence>
<accession>I0GSB3</accession>
<evidence type="ECO:0000259" key="4">
    <source>
        <dbReference type="Pfam" id="PF03486"/>
    </source>
</evidence>
<dbReference type="InterPro" id="IPR036188">
    <property type="entry name" value="FAD/NAD-bd_sf"/>
</dbReference>
<dbReference type="InterPro" id="IPR055178">
    <property type="entry name" value="RsdA/BaiN/AoA(So)-like_dom"/>
</dbReference>
<keyword evidence="2" id="KW-0285">Flavoprotein</keyword>
<dbReference type="AlphaFoldDB" id="I0GSB3"/>
<dbReference type="HOGENOM" id="CLU_025174_3_1_9"/>
<proteinExistence type="predicted"/>
<dbReference type="Proteomes" id="UP000007887">
    <property type="component" value="Chromosome"/>
</dbReference>
<evidence type="ECO:0000259" key="5">
    <source>
        <dbReference type="Pfam" id="PF22780"/>
    </source>
</evidence>
<sequence length="413" mass="44920">MKKIIVIGAGPAGMMAAIKAAENGADVTILEKMKRPGKKMLITGKGRCNITNAATVPEIIKNIHGNGKFLNSSMRAYDNEDVIYFFESAGVPTKVERGQRVFPVSDKAQDVVDAMVHKLHELGVKIETDSPVRDILVQDNEVKGVILQSGVRLKAEAVILCTGGASYPGTGSTGDGYKMAQKLGHTLMDIRPSLVPLETEEDWVKSVQGLSLRNVKATLLVDGEKKTDMFGEMMFTHFGVTGPIILSLSRAATEALQNDAFVELELNLKPALAEDVLDARLQRDFAKYQRKQLGNAMVDLLPHKLIEPVLDAAFLEMDKPVHQITVEERHRLGQTLQHLPLTITKARPIAEAIVTAGGISVKEINPKTMESKLVKGLYFAGEVVDVDAYTGGYNLQAAFSMGAAAGNWSVWND</sequence>
<dbReference type="InterPro" id="IPR023166">
    <property type="entry name" value="BaiN-like_dom_sf"/>
</dbReference>
<dbReference type="KEGG" id="sri:SELR_19420"/>
<dbReference type="Gene3D" id="3.50.50.60">
    <property type="entry name" value="FAD/NAD(P)-binding domain"/>
    <property type="match status" value="1"/>
</dbReference>
<dbReference type="PATRIC" id="fig|927704.6.peg.2016"/>
<dbReference type="EMBL" id="AP012292">
    <property type="protein sequence ID" value="BAL83650.1"/>
    <property type="molecule type" value="Genomic_DNA"/>
</dbReference>
<dbReference type="PRINTS" id="PR00411">
    <property type="entry name" value="PNDRDTASEI"/>
</dbReference>
<dbReference type="PANTHER" id="PTHR42887:SF2">
    <property type="entry name" value="OS12G0638800 PROTEIN"/>
    <property type="match status" value="1"/>
</dbReference>
<dbReference type="SUPFAM" id="SSF51905">
    <property type="entry name" value="FAD/NAD(P)-binding domain"/>
    <property type="match status" value="1"/>
</dbReference>
<evidence type="ECO:0000313" key="7">
    <source>
        <dbReference type="Proteomes" id="UP000007887"/>
    </source>
</evidence>
<dbReference type="Gene3D" id="1.10.8.260">
    <property type="entry name" value="HI0933 insert domain-like"/>
    <property type="match status" value="1"/>
</dbReference>
<organism evidence="6 7">
    <name type="scientific">Selenomonas ruminantium subsp. lactilytica (strain NBRC 103574 / TAM6421)</name>
    <dbReference type="NCBI Taxonomy" id="927704"/>
    <lineage>
        <taxon>Bacteria</taxon>
        <taxon>Bacillati</taxon>
        <taxon>Bacillota</taxon>
        <taxon>Negativicutes</taxon>
        <taxon>Selenomonadales</taxon>
        <taxon>Selenomonadaceae</taxon>
        <taxon>Selenomonas</taxon>
    </lineage>
</organism>
<dbReference type="PRINTS" id="PR00368">
    <property type="entry name" value="FADPNR"/>
</dbReference>
<dbReference type="NCBIfam" id="TIGR00275">
    <property type="entry name" value="aminoacetone oxidase family FAD-binding enzyme"/>
    <property type="match status" value="1"/>
</dbReference>
<evidence type="ECO:0000256" key="3">
    <source>
        <dbReference type="ARBA" id="ARBA00022827"/>
    </source>
</evidence>